<accession>A0A913YMT4</accession>
<organism evidence="2 3">
    <name type="scientific">Exaiptasia diaphana</name>
    <name type="common">Tropical sea anemone</name>
    <name type="synonym">Aiptasia pulchella</name>
    <dbReference type="NCBI Taxonomy" id="2652724"/>
    <lineage>
        <taxon>Eukaryota</taxon>
        <taxon>Metazoa</taxon>
        <taxon>Cnidaria</taxon>
        <taxon>Anthozoa</taxon>
        <taxon>Hexacorallia</taxon>
        <taxon>Actiniaria</taxon>
        <taxon>Aiptasiidae</taxon>
        <taxon>Exaiptasia</taxon>
    </lineage>
</organism>
<name>A0A913YMT4_EXADI</name>
<dbReference type="AlphaFoldDB" id="A0A913YMT4"/>
<dbReference type="RefSeq" id="XP_028515802.1">
    <property type="nucleotide sequence ID" value="XM_028660001.1"/>
</dbReference>
<sequence length="128" mass="14329">MMITLLAAILILGFAGSVTPKPCHSGHRIIKRQQVSIPQTTMVHGNVETKEGIVVVNKHTTNKDKKFKVFHVPVMQNSQGVPFEITAKEDGESYLTGPAMRILDKNNKYDENHPFIFFPLLNAYHSQG</sequence>
<reference evidence="2" key="1">
    <citation type="submission" date="2022-11" db="UniProtKB">
        <authorList>
            <consortium name="EnsemblMetazoa"/>
        </authorList>
    </citation>
    <scope>IDENTIFICATION</scope>
</reference>
<dbReference type="KEGG" id="epa:110242179"/>
<protein>
    <submittedName>
        <fullName evidence="2">Uncharacterized protein</fullName>
    </submittedName>
</protein>
<dbReference type="OrthoDB" id="5954475at2759"/>
<keyword evidence="3" id="KW-1185">Reference proteome</keyword>
<feature type="chain" id="PRO_5037571108" evidence="1">
    <location>
        <begin position="21"/>
        <end position="128"/>
    </location>
</feature>
<feature type="signal peptide" evidence="1">
    <location>
        <begin position="1"/>
        <end position="20"/>
    </location>
</feature>
<proteinExistence type="predicted"/>
<evidence type="ECO:0000313" key="3">
    <source>
        <dbReference type="Proteomes" id="UP000887567"/>
    </source>
</evidence>
<evidence type="ECO:0000313" key="2">
    <source>
        <dbReference type="EnsemblMetazoa" id="XP_028515802.1"/>
    </source>
</evidence>
<evidence type="ECO:0000256" key="1">
    <source>
        <dbReference type="SAM" id="SignalP"/>
    </source>
</evidence>
<dbReference type="EnsemblMetazoa" id="XM_028660001.1">
    <property type="protein sequence ID" value="XP_028515802.1"/>
    <property type="gene ID" value="LOC110242179"/>
</dbReference>
<dbReference type="Proteomes" id="UP000887567">
    <property type="component" value="Unplaced"/>
</dbReference>
<dbReference type="GeneID" id="110242179"/>
<keyword evidence="1" id="KW-0732">Signal</keyword>